<organism evidence="2 3">
    <name type="scientific">Fimbriiglobus ruber</name>
    <dbReference type="NCBI Taxonomy" id="1908690"/>
    <lineage>
        <taxon>Bacteria</taxon>
        <taxon>Pseudomonadati</taxon>
        <taxon>Planctomycetota</taxon>
        <taxon>Planctomycetia</taxon>
        <taxon>Gemmatales</taxon>
        <taxon>Gemmataceae</taxon>
        <taxon>Fimbriiglobus</taxon>
    </lineage>
</organism>
<evidence type="ECO:0000256" key="1">
    <source>
        <dbReference type="SAM" id="MobiDB-lite"/>
    </source>
</evidence>
<evidence type="ECO:0000313" key="2">
    <source>
        <dbReference type="EMBL" id="OWK34522.1"/>
    </source>
</evidence>
<dbReference type="EMBL" id="NIDE01000020">
    <property type="protein sequence ID" value="OWK34522.1"/>
    <property type="molecule type" value="Genomic_DNA"/>
</dbReference>
<reference evidence="3" key="1">
    <citation type="submission" date="2017-06" db="EMBL/GenBank/DDBJ databases">
        <title>Genome analysis of Fimbriiglobus ruber SP5, the first member of the order Planctomycetales with confirmed chitinolytic capability.</title>
        <authorList>
            <person name="Ravin N.V."/>
            <person name="Rakitin A.L."/>
            <person name="Ivanova A.A."/>
            <person name="Beletsky A.V."/>
            <person name="Kulichevskaya I.S."/>
            <person name="Mardanov A.V."/>
            <person name="Dedysh S.N."/>
        </authorList>
    </citation>
    <scope>NUCLEOTIDE SEQUENCE [LARGE SCALE GENOMIC DNA]</scope>
    <source>
        <strain evidence="3">SP5</strain>
    </source>
</reference>
<sequence length="300" mass="33074">MKITNEILEAHLNCNTKGLRKLAGESGTKSDYEMMSTEARQASREAAVAKLVARIPDASRGVPVTVETLKEGKLLLADATLEDEAMSLHLEALKRSEGASKLGDHHYVPVLHVNGVKVGTRERLFLAVFGLALSGVQGFRPAVGLVICGPEGRPARVELDGKLYGQAEQALGELKRIQAGGEPSRLVLNKHCQQCEFRQRCHEEAVKADEISLLSGVGEKELKRYNRKGIFTLTQLSCSFRPRRRSRRSPPLEKRQHALHAMAIRDRRIYLFWGAEPPRQSRPGLPGHGRAAGLTDKPNA</sequence>
<keyword evidence="3" id="KW-1185">Reference proteome</keyword>
<protein>
    <submittedName>
        <fullName evidence="2">ISPsy5, transposase</fullName>
    </submittedName>
</protein>
<comment type="caution">
    <text evidence="2">The sequence shown here is derived from an EMBL/GenBank/DDBJ whole genome shotgun (WGS) entry which is preliminary data.</text>
</comment>
<evidence type="ECO:0000313" key="3">
    <source>
        <dbReference type="Proteomes" id="UP000214646"/>
    </source>
</evidence>
<accession>A0A225CZ47</accession>
<dbReference type="Proteomes" id="UP000214646">
    <property type="component" value="Unassembled WGS sequence"/>
</dbReference>
<feature type="region of interest" description="Disordered" evidence="1">
    <location>
        <begin position="277"/>
        <end position="300"/>
    </location>
</feature>
<name>A0A225CZ47_9BACT</name>
<dbReference type="AlphaFoldDB" id="A0A225CZ47"/>
<proteinExistence type="predicted"/>
<gene>
    <name evidence="2" type="ORF">FRUB_10493</name>
</gene>